<dbReference type="Proteomes" id="UP001041814">
    <property type="component" value="Unassembled WGS sequence"/>
</dbReference>
<feature type="transmembrane region" description="Helical" evidence="5">
    <location>
        <begin position="7"/>
        <end position="29"/>
    </location>
</feature>
<evidence type="ECO:0000313" key="6">
    <source>
        <dbReference type="EMBL" id="MBK1714407.1"/>
    </source>
</evidence>
<dbReference type="Pfam" id="PF01925">
    <property type="entry name" value="TauE"/>
    <property type="match status" value="1"/>
</dbReference>
<feature type="transmembrane region" description="Helical" evidence="5">
    <location>
        <begin position="216"/>
        <end position="236"/>
    </location>
</feature>
<evidence type="ECO:0000256" key="5">
    <source>
        <dbReference type="RuleBase" id="RU363041"/>
    </source>
</evidence>
<sequence length="267" mass="28189">MHTLIDAWVLFAPTTLLLLSLIYLVAATFSGLSGFGFSAIGCLSLILLPAQVGVALLMALSLVTQASSYGSLRAEMRHHGGRWQRPDGVLPFLVGGTAGMPFGLAILAEFGGRGLTAALGVLLVAYAAWSLLKPAALQLRKRHPSARAGLLVGAVGGIVGGFSAFPGSALVVWNGLTGVSKERGRALVQPFVLWMQLVGLSLLLATRPQMFDRSFVFLFVTALPAALLGNRLGVGIYRRTGDRGWRRFTFWALGLSGAGLVMKVALT</sequence>
<keyword evidence="3 5" id="KW-1133">Transmembrane helix</keyword>
<keyword evidence="7" id="KW-1185">Reference proteome</keyword>
<organism evidence="6 7">
    <name type="scientific">Rubrivivax gelatinosus</name>
    <name type="common">Rhodocyclus gelatinosus</name>
    <name type="synonym">Rhodopseudomonas gelatinosa</name>
    <dbReference type="NCBI Taxonomy" id="28068"/>
    <lineage>
        <taxon>Bacteria</taxon>
        <taxon>Pseudomonadati</taxon>
        <taxon>Pseudomonadota</taxon>
        <taxon>Betaproteobacteria</taxon>
        <taxon>Burkholderiales</taxon>
        <taxon>Sphaerotilaceae</taxon>
        <taxon>Rubrivivax</taxon>
    </lineage>
</organism>
<comment type="subcellular location">
    <subcellularLocation>
        <location evidence="5">Cell membrane</location>
        <topology evidence="5">Multi-pass membrane protein</topology>
    </subcellularLocation>
    <subcellularLocation>
        <location evidence="1">Membrane</location>
        <topology evidence="1">Multi-pass membrane protein</topology>
    </subcellularLocation>
</comment>
<comment type="similarity">
    <text evidence="5">Belongs to the 4-toluene sulfonate uptake permease (TSUP) (TC 2.A.102) family.</text>
</comment>
<evidence type="ECO:0000256" key="4">
    <source>
        <dbReference type="ARBA" id="ARBA00023136"/>
    </source>
</evidence>
<evidence type="ECO:0000313" key="7">
    <source>
        <dbReference type="Proteomes" id="UP001041814"/>
    </source>
</evidence>
<dbReference type="RefSeq" id="WP_200379320.1">
    <property type="nucleotide sequence ID" value="NZ_NRRU01000067.1"/>
</dbReference>
<evidence type="ECO:0000256" key="3">
    <source>
        <dbReference type="ARBA" id="ARBA00022989"/>
    </source>
</evidence>
<reference evidence="6" key="1">
    <citation type="submission" date="2017-08" db="EMBL/GenBank/DDBJ databases">
        <authorList>
            <person name="Imhoff J.F."/>
            <person name="Rahn T."/>
            <person name="Kuenzel S."/>
            <person name="Neulinger S.C."/>
        </authorList>
    </citation>
    <scope>NUCLEOTIDE SEQUENCE</scope>
    <source>
        <strain evidence="6">IM 151</strain>
    </source>
</reference>
<keyword evidence="5" id="KW-1003">Cell membrane</keyword>
<gene>
    <name evidence="6" type="ORF">CKO43_16670</name>
</gene>
<feature type="transmembrane region" description="Helical" evidence="5">
    <location>
        <begin position="186"/>
        <end position="204"/>
    </location>
</feature>
<feature type="transmembrane region" description="Helical" evidence="5">
    <location>
        <begin position="88"/>
        <end position="108"/>
    </location>
</feature>
<proteinExistence type="inferred from homology"/>
<feature type="transmembrane region" description="Helical" evidence="5">
    <location>
        <begin position="248"/>
        <end position="266"/>
    </location>
</feature>
<feature type="transmembrane region" description="Helical" evidence="5">
    <location>
        <begin position="35"/>
        <end position="67"/>
    </location>
</feature>
<dbReference type="InterPro" id="IPR002781">
    <property type="entry name" value="TM_pro_TauE-like"/>
</dbReference>
<protein>
    <recommendedName>
        <fullName evidence="5">Probable membrane transporter protein</fullName>
    </recommendedName>
</protein>
<evidence type="ECO:0000256" key="2">
    <source>
        <dbReference type="ARBA" id="ARBA00022692"/>
    </source>
</evidence>
<reference evidence="6" key="2">
    <citation type="journal article" date="2020" name="Microorganisms">
        <title>Osmotic Adaptation and Compatible Solute Biosynthesis of Phototrophic Bacteria as Revealed from Genome Analyses.</title>
        <authorList>
            <person name="Imhoff J.F."/>
            <person name="Rahn T."/>
            <person name="Kunzel S."/>
            <person name="Keller A."/>
            <person name="Neulinger S.C."/>
        </authorList>
    </citation>
    <scope>NUCLEOTIDE SEQUENCE</scope>
    <source>
        <strain evidence="6">IM 151</strain>
    </source>
</reference>
<keyword evidence="4 5" id="KW-0472">Membrane</keyword>
<name>A0ABS1E0J0_RUBGE</name>
<evidence type="ECO:0000256" key="1">
    <source>
        <dbReference type="ARBA" id="ARBA00004141"/>
    </source>
</evidence>
<feature type="transmembrane region" description="Helical" evidence="5">
    <location>
        <begin position="114"/>
        <end position="132"/>
    </location>
</feature>
<feature type="transmembrane region" description="Helical" evidence="5">
    <location>
        <begin position="144"/>
        <end position="166"/>
    </location>
</feature>
<comment type="caution">
    <text evidence="6">The sequence shown here is derived from an EMBL/GenBank/DDBJ whole genome shotgun (WGS) entry which is preliminary data.</text>
</comment>
<keyword evidence="2 5" id="KW-0812">Transmembrane</keyword>
<accession>A0ABS1E0J0</accession>
<dbReference type="EMBL" id="NRRU01000067">
    <property type="protein sequence ID" value="MBK1714407.1"/>
    <property type="molecule type" value="Genomic_DNA"/>
</dbReference>